<feature type="non-terminal residue" evidence="1">
    <location>
        <position position="82"/>
    </location>
</feature>
<name>A0ABQ9JBT9_9CUCU</name>
<dbReference type="Proteomes" id="UP001162164">
    <property type="component" value="Unassembled WGS sequence"/>
</dbReference>
<gene>
    <name evidence="1" type="ORF">NQ317_009048</name>
</gene>
<proteinExistence type="predicted"/>
<organism evidence="1 2">
    <name type="scientific">Molorchus minor</name>
    <dbReference type="NCBI Taxonomy" id="1323400"/>
    <lineage>
        <taxon>Eukaryota</taxon>
        <taxon>Metazoa</taxon>
        <taxon>Ecdysozoa</taxon>
        <taxon>Arthropoda</taxon>
        <taxon>Hexapoda</taxon>
        <taxon>Insecta</taxon>
        <taxon>Pterygota</taxon>
        <taxon>Neoptera</taxon>
        <taxon>Endopterygota</taxon>
        <taxon>Coleoptera</taxon>
        <taxon>Polyphaga</taxon>
        <taxon>Cucujiformia</taxon>
        <taxon>Chrysomeloidea</taxon>
        <taxon>Cerambycidae</taxon>
        <taxon>Lamiinae</taxon>
        <taxon>Monochamini</taxon>
        <taxon>Molorchus</taxon>
    </lineage>
</organism>
<accession>A0ABQ9JBT9</accession>
<reference evidence="1" key="1">
    <citation type="journal article" date="2023" name="Insect Mol. Biol.">
        <title>Genome sequencing provides insights into the evolution of gene families encoding plant cell wall-degrading enzymes in longhorned beetles.</title>
        <authorList>
            <person name="Shin N.R."/>
            <person name="Okamura Y."/>
            <person name="Kirsch R."/>
            <person name="Pauchet Y."/>
        </authorList>
    </citation>
    <scope>NUCLEOTIDE SEQUENCE</scope>
    <source>
        <strain evidence="1">MMC_N1</strain>
    </source>
</reference>
<evidence type="ECO:0000313" key="2">
    <source>
        <dbReference type="Proteomes" id="UP001162164"/>
    </source>
</evidence>
<comment type="caution">
    <text evidence="1">The sequence shown here is derived from an EMBL/GenBank/DDBJ whole genome shotgun (WGS) entry which is preliminary data.</text>
</comment>
<protein>
    <submittedName>
        <fullName evidence="1">Uncharacterized protein</fullName>
    </submittedName>
</protein>
<sequence>MVVVFHLDTSPVEVSCHGCGFQIMFGRQDVTILPPWLDSICLCFPSSHWGVKSIIGCSEIVGQPPQFSLGMCLCLDGSASPP</sequence>
<keyword evidence="2" id="KW-1185">Reference proteome</keyword>
<evidence type="ECO:0000313" key="1">
    <source>
        <dbReference type="EMBL" id="KAJ8975619.1"/>
    </source>
</evidence>
<dbReference type="EMBL" id="JAPWTJ010000792">
    <property type="protein sequence ID" value="KAJ8975619.1"/>
    <property type="molecule type" value="Genomic_DNA"/>
</dbReference>